<dbReference type="CDD" id="cd00688">
    <property type="entry name" value="ISOPREN_C2_like"/>
    <property type="match status" value="1"/>
</dbReference>
<evidence type="ECO:0000259" key="1">
    <source>
        <dbReference type="Pfam" id="PF13243"/>
    </source>
</evidence>
<evidence type="ECO:0000313" key="2">
    <source>
        <dbReference type="EMBL" id="GAI09546.1"/>
    </source>
</evidence>
<dbReference type="AlphaFoldDB" id="X1LUS3"/>
<proteinExistence type="predicted"/>
<protein>
    <recommendedName>
        <fullName evidence="1">Squalene cyclase C-terminal domain-containing protein</fullName>
    </recommendedName>
</protein>
<comment type="caution">
    <text evidence="2">The sequence shown here is derived from an EMBL/GenBank/DDBJ whole genome shotgun (WGS) entry which is preliminary data.</text>
</comment>
<feature type="non-terminal residue" evidence="2">
    <location>
        <position position="1"/>
    </location>
</feature>
<sequence length="263" mass="28140">FYLALISAGESPSTEIVANSVSFIENNQNSDGGWSWGVGGNSDVDDTACAVMALIAAGESSGSNAITNGLNYIKSQQADNGGFLSWGATNPSTDSWAIDAIVAAGQNPTSSYWTKNNNNPIDDLLGFRNTTDGSFPDWQGNPSPWITAYAIPALLGKPYPVEVLQPQEPGSVYVRVEGQSSTIWSGNVTVSESTITDDEGNPHYLSDPTALGALDEASQIGNFTYTVHYYEGLGLCIWSISGEGDWTNGPWWQYRVDDYPAEV</sequence>
<feature type="domain" description="Squalene cyclase C-terminal" evidence="1">
    <location>
        <begin position="8"/>
        <end position="93"/>
    </location>
</feature>
<gene>
    <name evidence="2" type="ORF">S06H3_10637</name>
</gene>
<accession>X1LUS3</accession>
<organism evidence="2">
    <name type="scientific">marine sediment metagenome</name>
    <dbReference type="NCBI Taxonomy" id="412755"/>
    <lineage>
        <taxon>unclassified sequences</taxon>
        <taxon>metagenomes</taxon>
        <taxon>ecological metagenomes</taxon>
    </lineage>
</organism>
<name>X1LUS3_9ZZZZ</name>
<dbReference type="EMBL" id="BARV01004971">
    <property type="protein sequence ID" value="GAI09546.1"/>
    <property type="molecule type" value="Genomic_DNA"/>
</dbReference>
<dbReference type="Pfam" id="PF13243">
    <property type="entry name" value="SQHop_cyclase_C"/>
    <property type="match status" value="1"/>
</dbReference>
<reference evidence="2" key="1">
    <citation type="journal article" date="2014" name="Front. Microbiol.">
        <title>High frequency of phylogenetically diverse reductive dehalogenase-homologous genes in deep subseafloor sedimentary metagenomes.</title>
        <authorList>
            <person name="Kawai M."/>
            <person name="Futagami T."/>
            <person name="Toyoda A."/>
            <person name="Takaki Y."/>
            <person name="Nishi S."/>
            <person name="Hori S."/>
            <person name="Arai W."/>
            <person name="Tsubouchi T."/>
            <person name="Morono Y."/>
            <person name="Uchiyama I."/>
            <person name="Ito T."/>
            <person name="Fujiyama A."/>
            <person name="Inagaki F."/>
            <person name="Takami H."/>
        </authorList>
    </citation>
    <scope>NUCLEOTIDE SEQUENCE</scope>
    <source>
        <strain evidence="2">Expedition CK06-06</strain>
    </source>
</reference>
<dbReference type="Gene3D" id="1.50.10.20">
    <property type="match status" value="1"/>
</dbReference>
<dbReference type="SUPFAM" id="SSF48239">
    <property type="entry name" value="Terpenoid cyclases/Protein prenyltransferases"/>
    <property type="match status" value="1"/>
</dbReference>
<dbReference type="InterPro" id="IPR032696">
    <property type="entry name" value="SQ_cyclase_C"/>
</dbReference>
<feature type="non-terminal residue" evidence="2">
    <location>
        <position position="263"/>
    </location>
</feature>
<dbReference type="InterPro" id="IPR008930">
    <property type="entry name" value="Terpenoid_cyclase/PrenylTrfase"/>
</dbReference>